<keyword evidence="2" id="KW-1185">Reference proteome</keyword>
<dbReference type="RefSeq" id="WP_012376516.1">
    <property type="nucleotide sequence ID" value="NC_010571.1"/>
</dbReference>
<organism evidence="1 2">
    <name type="scientific">Opitutus terrae (strain DSM 11246 / JCM 15787 / PB90-1)</name>
    <dbReference type="NCBI Taxonomy" id="452637"/>
    <lineage>
        <taxon>Bacteria</taxon>
        <taxon>Pseudomonadati</taxon>
        <taxon>Verrucomicrobiota</taxon>
        <taxon>Opitutia</taxon>
        <taxon>Opitutales</taxon>
        <taxon>Opitutaceae</taxon>
        <taxon>Opitutus</taxon>
    </lineage>
</organism>
<reference evidence="1 2" key="1">
    <citation type="journal article" date="2011" name="J. Bacteriol.">
        <title>Genome sequence of the verrucomicrobium Opitutus terrae PB90-1, an abundant inhabitant of rice paddy soil ecosystems.</title>
        <authorList>
            <person name="van Passel M.W."/>
            <person name="Kant R."/>
            <person name="Palva A."/>
            <person name="Copeland A."/>
            <person name="Lucas S."/>
            <person name="Lapidus A."/>
            <person name="Glavina del Rio T."/>
            <person name="Pitluck S."/>
            <person name="Goltsman E."/>
            <person name="Clum A."/>
            <person name="Sun H."/>
            <person name="Schmutz J."/>
            <person name="Larimer F.W."/>
            <person name="Land M.L."/>
            <person name="Hauser L."/>
            <person name="Kyrpides N."/>
            <person name="Mikhailova N."/>
            <person name="Richardson P.P."/>
            <person name="Janssen P.H."/>
            <person name="de Vos W.M."/>
            <person name="Smidt H."/>
        </authorList>
    </citation>
    <scope>NUCLEOTIDE SEQUENCE [LARGE SCALE GENOMIC DNA]</scope>
    <source>
        <strain evidence="2">DSM 11246 / JCM 15787 / PB90-1</strain>
    </source>
</reference>
<dbReference type="STRING" id="452637.Oter_3712"/>
<gene>
    <name evidence="1" type="ordered locus">Oter_3712</name>
</gene>
<dbReference type="AlphaFoldDB" id="B1ZXJ2"/>
<proteinExistence type="predicted"/>
<dbReference type="HOGENOM" id="CLU_849498_0_0_0"/>
<dbReference type="EMBL" id="CP001032">
    <property type="protein sequence ID" value="ACB76987.1"/>
    <property type="molecule type" value="Genomic_DNA"/>
</dbReference>
<protein>
    <submittedName>
        <fullName evidence="1">Uncharacterized protein</fullName>
    </submittedName>
</protein>
<sequence>MVLDTTSLLRFLEPQVRDYGAEVELESGFWIVFAVPASDHSANEHARTLLQDAAFAHDCGLSSDDQWMLYYVDSANRARARHWLRDTVAISRGEIRPTAPEYQAWVAELAESPKPHRIARQLIDLHARGEVSAGVVRDARTVRACLDRLHQREPLFFHAFHSLLTHHLVDMVVLLQQLVAEDVILKNEIVAGSLSHDPWLQKRQDWAAGIHHTLVRFRVINPLDQQKNTVLGNPYAAYLDLHGIAGQLVLVVDGFTATVPRAHFLSAIHSIRRSLYRGEEFRELGTHAPWMTDSMAYPFRFIRQKLDSRRDLPPIDALYMFERALEE</sequence>
<accession>B1ZXJ2</accession>
<dbReference type="Proteomes" id="UP000007013">
    <property type="component" value="Chromosome"/>
</dbReference>
<dbReference type="KEGG" id="ote:Oter_3712"/>
<evidence type="ECO:0000313" key="1">
    <source>
        <dbReference type="EMBL" id="ACB76987.1"/>
    </source>
</evidence>
<evidence type="ECO:0000313" key="2">
    <source>
        <dbReference type="Proteomes" id="UP000007013"/>
    </source>
</evidence>
<name>B1ZXJ2_OPITP</name>